<gene>
    <name evidence="1" type="ORF">KC01_LOCUS23126</name>
</gene>
<name>A0AAV2L1L0_KNICA</name>
<protein>
    <submittedName>
        <fullName evidence="1">Uncharacterized protein</fullName>
    </submittedName>
</protein>
<reference evidence="1 2" key="1">
    <citation type="submission" date="2024-04" db="EMBL/GenBank/DDBJ databases">
        <authorList>
            <person name="Waldvogel A.-M."/>
            <person name="Schoenle A."/>
        </authorList>
    </citation>
    <scope>NUCLEOTIDE SEQUENCE [LARGE SCALE GENOMIC DNA]</scope>
</reference>
<dbReference type="EMBL" id="OZ035842">
    <property type="protein sequence ID" value="CAL1594135.1"/>
    <property type="molecule type" value="Genomic_DNA"/>
</dbReference>
<keyword evidence="2" id="KW-1185">Reference proteome</keyword>
<organism evidence="1 2">
    <name type="scientific">Knipowitschia caucasica</name>
    <name type="common">Caucasian dwarf goby</name>
    <name type="synonym">Pomatoschistus caucasicus</name>
    <dbReference type="NCBI Taxonomy" id="637954"/>
    <lineage>
        <taxon>Eukaryota</taxon>
        <taxon>Metazoa</taxon>
        <taxon>Chordata</taxon>
        <taxon>Craniata</taxon>
        <taxon>Vertebrata</taxon>
        <taxon>Euteleostomi</taxon>
        <taxon>Actinopterygii</taxon>
        <taxon>Neopterygii</taxon>
        <taxon>Teleostei</taxon>
        <taxon>Neoteleostei</taxon>
        <taxon>Acanthomorphata</taxon>
        <taxon>Gobiaria</taxon>
        <taxon>Gobiiformes</taxon>
        <taxon>Gobioidei</taxon>
        <taxon>Gobiidae</taxon>
        <taxon>Gobiinae</taxon>
        <taxon>Knipowitschia</taxon>
    </lineage>
</organism>
<dbReference type="AlphaFoldDB" id="A0AAV2L1L0"/>
<proteinExistence type="predicted"/>
<evidence type="ECO:0000313" key="2">
    <source>
        <dbReference type="Proteomes" id="UP001497482"/>
    </source>
</evidence>
<dbReference type="Proteomes" id="UP001497482">
    <property type="component" value="Chromosome 20"/>
</dbReference>
<evidence type="ECO:0000313" key="1">
    <source>
        <dbReference type="EMBL" id="CAL1594135.1"/>
    </source>
</evidence>
<accession>A0AAV2L1L0</accession>
<sequence>MHYSLIGRHHSCQCDHHYHTVSPCESYPVSTYCQKYSITISEESAALEKAQISTAELAHNVSLIDGDSVVHHGPLSCKSCLLIRAG</sequence>